<feature type="region of interest" description="Disordered" evidence="4">
    <location>
        <begin position="1130"/>
        <end position="1178"/>
    </location>
</feature>
<feature type="compositionally biased region" description="Basic and acidic residues" evidence="4">
    <location>
        <begin position="24"/>
        <end position="34"/>
    </location>
</feature>
<comment type="similarity">
    <text evidence="1">Belongs to the aldo/keto reductase family.</text>
</comment>
<dbReference type="InterPro" id="IPR020471">
    <property type="entry name" value="AKR"/>
</dbReference>
<dbReference type="SUPFAM" id="SSF51430">
    <property type="entry name" value="NAD(P)-linked oxidoreductase"/>
    <property type="match status" value="1"/>
</dbReference>
<evidence type="ECO:0000256" key="4">
    <source>
        <dbReference type="SAM" id="MobiDB-lite"/>
    </source>
</evidence>
<sequence>MHSSKEKSDIPGQTAPRVIANIKQADRRFGDPLERNPFTDPPRGYNEVLDENRKNQRVGSCKHFWTTQTDQSVLPRQERDLKDAKYRISCFCQLCRWHVDVTITLFEDSCPSAGEPLHHFAGFTKMDEIQEWYEGKCTVCAAILNIEYREPRLTTEDVALLTDTARLQQRLRIAREKDPDRPDLKVTQPVMVLDALATYIRDSLQPTETHREIPRLNRRFLLSFGEDCEPLLRKLQFVQTEASWQLPQPPPENPWSADLRQFLQDVQEELWTLMRRHMETGQQSRLKAYHEKPPPFDNDIKLLLSTIEYDKSHFVRRATFIPVDEEQLHAGLGSLGDFTDELLIYAFEQQIKHDPSGTPYYYDCLAKLADKRKSETLETKVMMLASEGYFGREDVTKAYKYFSLDAWDAPNYTDEYIRNTFEARLGSVQSWQETEMRQMLRIIAMSRGSKSLEGSAANDKLRNASEALNWLSDGADHSDAAADDIIQALASAKLDDANREKVMEAMTLIANDRNSDALRHWIAAYRNGDASDAFETDELTQAYTYYNIQDRSAVVDMDVLQTMLSMKLQDPDASVTDKENSQRYFEIIRASSSTISAGPVATRIDHNSPVGLRNLGNTCYLNCVLQYLYAVKAFRDIVINLDDHKLPLQKYPGLQHFGRVGGLQVTRPYARWAQSFLPRLAKLFDGMYTSSAAATPTHELATDFLVKLEWLPEVATGAGPSPSPPNSDGGVSDTTLVGDAPTPGSDADVPMIDAPKNDKFAEMSEDDLKRMKDFNDKVKAGNLQAASEQLARQQDVHEIAANLINKAICAMNPTGSDWNGRERDEITRLFYSSFHLNSLKGNPQKLTVDHTVTVHLYDRPDGIPEALEAECELNPVTSEYQTFVRPGPILQISFVNQEVIDNVERIITHPFKVPQQLNLTRYMDQPPKELLDLRKEYWGLHKKIRERKDASENYHAQLRDTAGKLVEVEGSELLSASSQFLKSVQKELKSEFDDLDEVASKLETVSGECSSNLHTLKKEIDLIGRDLKKTSASLNDRQTLIKLTSEKQVDELDYTLFAVFVHRSMNGDPGHGHYYIYIHDFANDNWRCYNDSQVTTEEGDINEWIHGSTQQGVGRPNLVVYVKTSEKDKLTQPLYREKQEPADDTPPAAINTAADEDMHDSATEEDGPPKNTETLASEGADSLATAMALTEEQLARYKTKKEQEDIDHQLAMNMFNADQEAQDGAKEETEDAGARKRALEVAKASTITFCEPTREGASNLVIPDCSIPVATSDGANDDRGRTPYSHIEITATEVSPSPGRGPALDPDGKFAETEVQNNDWWDEDLPSVVGGQSSQGGSSPHDSSEHDDHDDSEEADVPEDMTYREPIERDPDSPMTTPTTTTFTCGSLTRVIEVVLNPVLKKNYSFVESPMPTIEEVTSGSEMPSDPDATSDQEATSNSDATSDEEVPSGGEAAVDVDGGEETAVDVEEDGEYGLSHVFLATIPNKNGPYNDPPAPGFGTWNLSRNTSEAVAAAVEAGYRHFDCATAYNNQKEVGGKSSYDYVATWKEMEKYAGEGKLTRFIGISNFNQTQVDDLLASATIMPKVHQFELHPYLQQQAFVDYHKAKNITVTAYAPLGNTNPSYVLRARRATPLLQNPVLKEIAAARGCTPAQVSLKWNMDRGVIPHPKTQRKERQKENFEAWTKCQLTDADRAKIKELGAKPQRFWEICSMMLRLPCYGGLEASS</sequence>
<dbReference type="InterPro" id="IPR036812">
    <property type="entry name" value="NAD(P)_OxRdtase_dom_sf"/>
</dbReference>
<dbReference type="SUPFAM" id="SSF54001">
    <property type="entry name" value="Cysteine proteinases"/>
    <property type="match status" value="1"/>
</dbReference>
<evidence type="ECO:0000256" key="3">
    <source>
        <dbReference type="ARBA" id="ARBA00023002"/>
    </source>
</evidence>
<keyword evidence="2" id="KW-0521">NADP</keyword>
<feature type="region of interest" description="Disordered" evidence="4">
    <location>
        <begin position="715"/>
        <end position="753"/>
    </location>
</feature>
<feature type="compositionally biased region" description="Low complexity" evidence="4">
    <location>
        <begin position="1327"/>
        <end position="1341"/>
    </location>
</feature>
<evidence type="ECO:0000256" key="2">
    <source>
        <dbReference type="ARBA" id="ARBA00022857"/>
    </source>
</evidence>
<dbReference type="PANTHER" id="PTHR43827">
    <property type="entry name" value="2,5-DIKETO-D-GLUCONIC ACID REDUCTASE"/>
    <property type="match status" value="1"/>
</dbReference>
<dbReference type="EMBL" id="WNWQ01000470">
    <property type="protein sequence ID" value="KAE9967400.1"/>
    <property type="molecule type" value="Genomic_DNA"/>
</dbReference>
<name>A0A8H3UCD9_VENIN</name>
<feature type="compositionally biased region" description="Polar residues" evidence="4">
    <location>
        <begin position="1416"/>
        <end position="1441"/>
    </location>
</feature>
<feature type="compositionally biased region" description="Acidic residues" evidence="4">
    <location>
        <begin position="1154"/>
        <end position="1166"/>
    </location>
</feature>
<dbReference type="Pfam" id="PF00443">
    <property type="entry name" value="UCH"/>
    <property type="match status" value="1"/>
</dbReference>
<dbReference type="Proteomes" id="UP000433883">
    <property type="component" value="Unassembled WGS sequence"/>
</dbReference>
<comment type="caution">
    <text evidence="6">The sequence shown here is derived from an EMBL/GenBank/DDBJ whole genome shotgun (WGS) entry which is preliminary data.</text>
</comment>
<dbReference type="GO" id="GO:0016579">
    <property type="term" value="P:protein deubiquitination"/>
    <property type="evidence" value="ECO:0007669"/>
    <property type="project" value="InterPro"/>
</dbReference>
<dbReference type="CDD" id="cd19071">
    <property type="entry name" value="AKR_AKR1-5-like"/>
    <property type="match status" value="1"/>
</dbReference>
<gene>
    <name evidence="6" type="ORF">BLS_006406</name>
</gene>
<dbReference type="InterPro" id="IPR025305">
    <property type="entry name" value="UCH_repeat_domain"/>
</dbReference>
<feature type="compositionally biased region" description="Basic and acidic residues" evidence="4">
    <location>
        <begin position="1361"/>
        <end position="1372"/>
    </location>
</feature>
<dbReference type="Pfam" id="PF00248">
    <property type="entry name" value="Aldo_ket_red"/>
    <property type="match status" value="1"/>
</dbReference>
<feature type="compositionally biased region" description="Acidic residues" evidence="4">
    <location>
        <begin position="1350"/>
        <end position="1359"/>
    </location>
</feature>
<keyword evidence="3" id="KW-0560">Oxidoreductase</keyword>
<proteinExistence type="inferred from homology"/>
<dbReference type="PROSITE" id="PS00972">
    <property type="entry name" value="USP_1"/>
    <property type="match status" value="1"/>
</dbReference>
<organism evidence="6 7">
    <name type="scientific">Venturia inaequalis</name>
    <name type="common">Apple scab fungus</name>
    <dbReference type="NCBI Taxonomy" id="5025"/>
    <lineage>
        <taxon>Eukaryota</taxon>
        <taxon>Fungi</taxon>
        <taxon>Dikarya</taxon>
        <taxon>Ascomycota</taxon>
        <taxon>Pezizomycotina</taxon>
        <taxon>Dothideomycetes</taxon>
        <taxon>Pleosporomycetidae</taxon>
        <taxon>Venturiales</taxon>
        <taxon>Venturiaceae</taxon>
        <taxon>Venturia</taxon>
    </lineage>
</organism>
<feature type="region of interest" description="Disordered" evidence="4">
    <location>
        <begin position="1415"/>
        <end position="1459"/>
    </location>
</feature>
<feature type="domain" description="USP" evidence="5">
    <location>
        <begin position="610"/>
        <end position="1124"/>
    </location>
</feature>
<reference evidence="6 7" key="1">
    <citation type="submission" date="2019-11" db="EMBL/GenBank/DDBJ databases">
        <title>Venturia inaequalis Genome Resource.</title>
        <authorList>
            <person name="Lichtner F.J."/>
        </authorList>
    </citation>
    <scope>NUCLEOTIDE SEQUENCE [LARGE SCALE GENOMIC DNA]</scope>
    <source>
        <strain evidence="6">Bline_iso_100314</strain>
    </source>
</reference>
<dbReference type="PROSITE" id="PS50235">
    <property type="entry name" value="USP_3"/>
    <property type="match status" value="1"/>
</dbReference>
<protein>
    <recommendedName>
        <fullName evidence="5">USP domain-containing protein</fullName>
    </recommendedName>
</protein>
<dbReference type="InterPro" id="IPR018170">
    <property type="entry name" value="Aldo/ket_reductase_CS"/>
</dbReference>
<accession>A0A8H3UCD9</accession>
<evidence type="ECO:0000313" key="6">
    <source>
        <dbReference type="EMBL" id="KAE9967400.1"/>
    </source>
</evidence>
<dbReference type="InterPro" id="IPR023210">
    <property type="entry name" value="NADP_OxRdtase_dom"/>
</dbReference>
<evidence type="ECO:0000313" key="7">
    <source>
        <dbReference type="Proteomes" id="UP000433883"/>
    </source>
</evidence>
<dbReference type="InterPro" id="IPR001394">
    <property type="entry name" value="Peptidase_C19_UCH"/>
</dbReference>
<dbReference type="GO" id="GO:0016616">
    <property type="term" value="F:oxidoreductase activity, acting on the CH-OH group of donors, NAD or NADP as acceptor"/>
    <property type="evidence" value="ECO:0007669"/>
    <property type="project" value="UniProtKB-ARBA"/>
</dbReference>
<dbReference type="GO" id="GO:0004843">
    <property type="term" value="F:cysteine-type deubiquitinase activity"/>
    <property type="evidence" value="ECO:0007669"/>
    <property type="project" value="InterPro"/>
</dbReference>
<feature type="region of interest" description="Disordered" evidence="4">
    <location>
        <begin position="1289"/>
        <end position="1383"/>
    </location>
</feature>
<dbReference type="InterPro" id="IPR028889">
    <property type="entry name" value="USP"/>
</dbReference>
<dbReference type="Gene3D" id="3.20.20.100">
    <property type="entry name" value="NADP-dependent oxidoreductase domain"/>
    <property type="match status" value="2"/>
</dbReference>
<dbReference type="InterPro" id="IPR018200">
    <property type="entry name" value="USP_CS"/>
</dbReference>
<dbReference type="InterPro" id="IPR038765">
    <property type="entry name" value="Papain-like_cys_pep_sf"/>
</dbReference>
<dbReference type="Pfam" id="PF13446">
    <property type="entry name" value="RPT"/>
    <property type="match status" value="3"/>
</dbReference>
<feature type="compositionally biased region" description="Basic and acidic residues" evidence="4">
    <location>
        <begin position="1130"/>
        <end position="1141"/>
    </location>
</feature>
<dbReference type="Gene3D" id="3.90.70.10">
    <property type="entry name" value="Cysteine proteinases"/>
    <property type="match status" value="1"/>
</dbReference>
<dbReference type="PROSITE" id="PS00798">
    <property type="entry name" value="ALDOKETO_REDUCTASE_1"/>
    <property type="match status" value="1"/>
</dbReference>
<feature type="region of interest" description="Disordered" evidence="4">
    <location>
        <begin position="23"/>
        <end position="47"/>
    </location>
</feature>
<dbReference type="PANTHER" id="PTHR43827:SF3">
    <property type="entry name" value="NADP-DEPENDENT OXIDOREDUCTASE DOMAIN-CONTAINING PROTEIN"/>
    <property type="match status" value="1"/>
</dbReference>
<evidence type="ECO:0000259" key="5">
    <source>
        <dbReference type="PROSITE" id="PS50235"/>
    </source>
</evidence>
<evidence type="ECO:0000256" key="1">
    <source>
        <dbReference type="ARBA" id="ARBA00007905"/>
    </source>
</evidence>